<dbReference type="Proteomes" id="UP001302321">
    <property type="component" value="Unassembled WGS sequence"/>
</dbReference>
<gene>
    <name evidence="2" type="ORF">QBC36DRAFT_163967</name>
</gene>
<proteinExistence type="predicted"/>
<protein>
    <submittedName>
        <fullName evidence="2">Uncharacterized protein</fullName>
    </submittedName>
</protein>
<feature type="non-terminal residue" evidence="2">
    <location>
        <position position="113"/>
    </location>
</feature>
<comment type="caution">
    <text evidence="2">The sequence shown here is derived from an EMBL/GenBank/DDBJ whole genome shotgun (WGS) entry which is preliminary data.</text>
</comment>
<organism evidence="2 3">
    <name type="scientific">Triangularia setosa</name>
    <dbReference type="NCBI Taxonomy" id="2587417"/>
    <lineage>
        <taxon>Eukaryota</taxon>
        <taxon>Fungi</taxon>
        <taxon>Dikarya</taxon>
        <taxon>Ascomycota</taxon>
        <taxon>Pezizomycotina</taxon>
        <taxon>Sordariomycetes</taxon>
        <taxon>Sordariomycetidae</taxon>
        <taxon>Sordariales</taxon>
        <taxon>Podosporaceae</taxon>
        <taxon>Triangularia</taxon>
    </lineage>
</organism>
<feature type="region of interest" description="Disordered" evidence="1">
    <location>
        <begin position="88"/>
        <end position="113"/>
    </location>
</feature>
<reference evidence="2" key="1">
    <citation type="journal article" date="2023" name="Mol. Phylogenet. Evol.">
        <title>Genome-scale phylogeny and comparative genomics of the fungal order Sordariales.</title>
        <authorList>
            <person name="Hensen N."/>
            <person name="Bonometti L."/>
            <person name="Westerberg I."/>
            <person name="Brannstrom I.O."/>
            <person name="Guillou S."/>
            <person name="Cros-Aarteil S."/>
            <person name="Calhoun S."/>
            <person name="Haridas S."/>
            <person name="Kuo A."/>
            <person name="Mondo S."/>
            <person name="Pangilinan J."/>
            <person name="Riley R."/>
            <person name="LaButti K."/>
            <person name="Andreopoulos B."/>
            <person name="Lipzen A."/>
            <person name="Chen C."/>
            <person name="Yan M."/>
            <person name="Daum C."/>
            <person name="Ng V."/>
            <person name="Clum A."/>
            <person name="Steindorff A."/>
            <person name="Ohm R.A."/>
            <person name="Martin F."/>
            <person name="Silar P."/>
            <person name="Natvig D.O."/>
            <person name="Lalanne C."/>
            <person name="Gautier V."/>
            <person name="Ament-Velasquez S.L."/>
            <person name="Kruys A."/>
            <person name="Hutchinson M.I."/>
            <person name="Powell A.J."/>
            <person name="Barry K."/>
            <person name="Miller A.N."/>
            <person name="Grigoriev I.V."/>
            <person name="Debuchy R."/>
            <person name="Gladieux P."/>
            <person name="Hiltunen Thoren M."/>
            <person name="Johannesson H."/>
        </authorList>
    </citation>
    <scope>NUCLEOTIDE SEQUENCE</scope>
    <source>
        <strain evidence="2">CBS 892.96</strain>
    </source>
</reference>
<evidence type="ECO:0000256" key="1">
    <source>
        <dbReference type="SAM" id="MobiDB-lite"/>
    </source>
</evidence>
<keyword evidence="3" id="KW-1185">Reference proteome</keyword>
<reference evidence="2" key="2">
    <citation type="submission" date="2023-05" db="EMBL/GenBank/DDBJ databases">
        <authorList>
            <consortium name="Lawrence Berkeley National Laboratory"/>
            <person name="Steindorff A."/>
            <person name="Hensen N."/>
            <person name="Bonometti L."/>
            <person name="Westerberg I."/>
            <person name="Brannstrom I.O."/>
            <person name="Guillou S."/>
            <person name="Cros-Aarteil S."/>
            <person name="Calhoun S."/>
            <person name="Haridas S."/>
            <person name="Kuo A."/>
            <person name="Mondo S."/>
            <person name="Pangilinan J."/>
            <person name="Riley R."/>
            <person name="Labutti K."/>
            <person name="Andreopoulos B."/>
            <person name="Lipzen A."/>
            <person name="Chen C."/>
            <person name="Yanf M."/>
            <person name="Daum C."/>
            <person name="Ng V."/>
            <person name="Clum A."/>
            <person name="Ohm R."/>
            <person name="Martin F."/>
            <person name="Silar P."/>
            <person name="Natvig D."/>
            <person name="Lalanne C."/>
            <person name="Gautier V."/>
            <person name="Ament-Velasquez S.L."/>
            <person name="Kruys A."/>
            <person name="Hutchinson M.I."/>
            <person name="Powell A.J."/>
            <person name="Barry K."/>
            <person name="Miller A.N."/>
            <person name="Grigoriev I.V."/>
            <person name="Debuchy R."/>
            <person name="Gladieux P."/>
            <person name="Thoren M.H."/>
            <person name="Johannesson H."/>
        </authorList>
    </citation>
    <scope>NUCLEOTIDE SEQUENCE</scope>
    <source>
        <strain evidence="2">CBS 892.96</strain>
    </source>
</reference>
<feature type="region of interest" description="Disordered" evidence="1">
    <location>
        <begin position="10"/>
        <end position="32"/>
    </location>
</feature>
<evidence type="ECO:0000313" key="3">
    <source>
        <dbReference type="Proteomes" id="UP001302321"/>
    </source>
</evidence>
<dbReference type="EMBL" id="MU866261">
    <property type="protein sequence ID" value="KAK4174830.1"/>
    <property type="molecule type" value="Genomic_DNA"/>
</dbReference>
<dbReference type="AlphaFoldDB" id="A0AAN6W4F6"/>
<accession>A0AAN6W4F6</accession>
<evidence type="ECO:0000313" key="2">
    <source>
        <dbReference type="EMBL" id="KAK4174830.1"/>
    </source>
</evidence>
<feature type="non-terminal residue" evidence="2">
    <location>
        <position position="1"/>
    </location>
</feature>
<sequence>PFPTISIRQLPAHSRLGSYHRGPRTSGGSSTPRRAVILTMTQFITFETLKSIEKGGKIGSQTARVKNSVRGGTMFVYRKECELNYEKPKHNKNAETEPPAPRYLTYFHSGGGP</sequence>
<name>A0AAN6W4F6_9PEZI</name>